<dbReference type="Proteomes" id="UP000234781">
    <property type="component" value="Chromosome"/>
</dbReference>
<proteinExistence type="predicted"/>
<sequence length="376" mass="42155">MNRIKPPKIMVNAEFQRLLWLNLNWGMAAGIFILYGLFAITKREGTEWSEYLIITSGFGLALSALAGYILIERSFKQDISSNAFDQLRMSSLSAWQMAYSRVLAAPILAWVGFAIGWLVLGLGVLLDSGETPQLLYSFATIPFTAWTVACLIVVNALQFGRGPRQYTGSILQLILLYIVCMVFFSDFSSEASEAFYSEGNRSEFHSALMNYDITNMPLELLISAGMGAVFSAIAVYAAMAWKLYLQSPRRVFLILTVLSPILYWWALADKNVFWWMASVNYSGLALVSLVVQDFRFQSLSKKARWYDIPAWWVLLPLAIISSFMLAGGVLLIPFIQIGCLVCILLICCNMRATRFNSITLGLSVFLLARSLWALAF</sequence>
<keyword evidence="2" id="KW-1185">Reference proteome</keyword>
<gene>
    <name evidence="1" type="ORF">CYJ98_001450</name>
</gene>
<dbReference type="EMBL" id="CP136962">
    <property type="protein sequence ID" value="WOS98346.1"/>
    <property type="molecule type" value="Genomic_DNA"/>
</dbReference>
<dbReference type="RefSeq" id="WP_101755009.1">
    <property type="nucleotide sequence ID" value="NZ_CP136962.1"/>
</dbReference>
<accession>A0A9X7I741</accession>
<dbReference type="AlphaFoldDB" id="A0A9X7I741"/>
<evidence type="ECO:0000313" key="2">
    <source>
        <dbReference type="Proteomes" id="UP000234781"/>
    </source>
</evidence>
<evidence type="ECO:0000313" key="1">
    <source>
        <dbReference type="EMBL" id="WOS98346.1"/>
    </source>
</evidence>
<organism evidence="1 2">
    <name type="scientific">Neisseria perflava</name>
    <dbReference type="NCBI Taxonomy" id="33053"/>
    <lineage>
        <taxon>Bacteria</taxon>
        <taxon>Pseudomonadati</taxon>
        <taxon>Pseudomonadota</taxon>
        <taxon>Betaproteobacteria</taxon>
        <taxon>Neisseriales</taxon>
        <taxon>Neisseriaceae</taxon>
        <taxon>Neisseria</taxon>
    </lineage>
</organism>
<name>A0A9X7I741_NEIPE</name>
<reference evidence="2" key="1">
    <citation type="submission" date="2017-12" db="EMBL/GenBank/DDBJ databases">
        <title>Phylogenetic diversity of female urinary microbiome.</title>
        <authorList>
            <person name="Thomas-White K."/>
            <person name="Wolfe A.J."/>
        </authorList>
    </citation>
    <scope>NUCLEOTIDE SEQUENCE [LARGE SCALE GENOMIC DNA]</scope>
    <source>
        <strain evidence="2">UMB0023</strain>
    </source>
</reference>
<protein>
    <submittedName>
        <fullName evidence="1">Uncharacterized protein</fullName>
    </submittedName>
</protein>